<dbReference type="AlphaFoldDB" id="A0A1C3JTK9"/>
<evidence type="ECO:0000313" key="4">
    <source>
        <dbReference type="Proteomes" id="UP000092871"/>
    </source>
</evidence>
<keyword evidence="3" id="KW-1185">Reference proteome</keyword>
<reference evidence="1 4" key="2">
    <citation type="submission" date="2016-06" db="EMBL/GenBank/DDBJ databases">
        <authorList>
            <person name="Kjaerup R.B."/>
            <person name="Dalgaard T.S."/>
            <person name="Juul-Madsen H.R."/>
        </authorList>
    </citation>
    <scope>NUCLEOTIDE SEQUENCE [LARGE SCALE GENOMIC DNA]</scope>
    <source>
        <strain evidence="1 4">CECT 5115</strain>
    </source>
</reference>
<protein>
    <recommendedName>
        <fullName evidence="5">Phosphate ABC transporter substrate-binding protein</fullName>
    </recommendedName>
</protein>
<evidence type="ECO:0000313" key="1">
    <source>
        <dbReference type="EMBL" id="SBT18568.1"/>
    </source>
</evidence>
<reference evidence="2 3" key="1">
    <citation type="submission" date="2016-06" db="EMBL/GenBank/DDBJ databases">
        <authorList>
            <person name="Rodrigo-Torres L."/>
            <person name="Arahal D.R."/>
        </authorList>
    </citation>
    <scope>NUCLEOTIDE SEQUENCE [LARGE SCALE GENOMIC DNA]</scope>
    <source>
        <strain evidence="2 3">CECT 5116</strain>
    </source>
</reference>
<proteinExistence type="predicted"/>
<dbReference type="Gene3D" id="3.40.190.10">
    <property type="entry name" value="Periplasmic binding protein-like II"/>
    <property type="match status" value="1"/>
</dbReference>
<evidence type="ECO:0008006" key="5">
    <source>
        <dbReference type="Google" id="ProtNLM"/>
    </source>
</evidence>
<dbReference type="OrthoDB" id="5368544at2"/>
<sequence length="146" mass="15949">MITTVLTNTTTAIFLLAVTLLIAPLAVADDNRVKVIANSNTNLSSLSSSEVRQIYMGGTLSRRFQAVTLPVEHPLRKTFNVSVIGLTENRIQSYWAQLLFTGRSTPPRELSSIADAINFVIKEPAAIAYVSSDTLLPEGVIVVFER</sequence>
<accession>A0A1C3JTK9</accession>
<evidence type="ECO:0000313" key="3">
    <source>
        <dbReference type="Proteomes" id="UP000092840"/>
    </source>
</evidence>
<evidence type="ECO:0000313" key="2">
    <source>
        <dbReference type="EMBL" id="SBT21523.1"/>
    </source>
</evidence>
<dbReference type="EMBL" id="FLRB01000013">
    <property type="protein sequence ID" value="SBT21523.1"/>
    <property type="molecule type" value="Genomic_DNA"/>
</dbReference>
<gene>
    <name evidence="1" type="ORF">MGA5115_02715</name>
    <name evidence="2" type="ORF">MGA5116_02119</name>
</gene>
<dbReference type="Proteomes" id="UP000092840">
    <property type="component" value="Unassembled WGS sequence"/>
</dbReference>
<organism evidence="1 4">
    <name type="scientific">Marinomonas gallaica</name>
    <dbReference type="NCBI Taxonomy" id="1806667"/>
    <lineage>
        <taxon>Bacteria</taxon>
        <taxon>Pseudomonadati</taxon>
        <taxon>Pseudomonadota</taxon>
        <taxon>Gammaproteobacteria</taxon>
        <taxon>Oceanospirillales</taxon>
        <taxon>Oceanospirillaceae</taxon>
        <taxon>Marinomonas</taxon>
    </lineage>
</organism>
<dbReference type="RefSeq" id="WP_067037442.1">
    <property type="nucleotide sequence ID" value="NZ_FLRA01000023.1"/>
</dbReference>
<name>A0A1C3JTK9_9GAMM</name>
<dbReference type="EMBL" id="FLRA01000023">
    <property type="protein sequence ID" value="SBT18568.1"/>
    <property type="molecule type" value="Genomic_DNA"/>
</dbReference>
<dbReference type="Proteomes" id="UP000092871">
    <property type="component" value="Unassembled WGS sequence"/>
</dbReference>